<organism evidence="1 2">
    <name type="scientific">Spiromyces aspiralis</name>
    <dbReference type="NCBI Taxonomy" id="68401"/>
    <lineage>
        <taxon>Eukaryota</taxon>
        <taxon>Fungi</taxon>
        <taxon>Fungi incertae sedis</taxon>
        <taxon>Zoopagomycota</taxon>
        <taxon>Kickxellomycotina</taxon>
        <taxon>Kickxellomycetes</taxon>
        <taxon>Kickxellales</taxon>
        <taxon>Kickxellaceae</taxon>
        <taxon>Spiromyces</taxon>
    </lineage>
</organism>
<dbReference type="Proteomes" id="UP001145114">
    <property type="component" value="Unassembled WGS sequence"/>
</dbReference>
<evidence type="ECO:0000313" key="1">
    <source>
        <dbReference type="EMBL" id="KAJ1675468.1"/>
    </source>
</evidence>
<gene>
    <name evidence="1" type="ORF">EV182_001200</name>
</gene>
<evidence type="ECO:0000313" key="2">
    <source>
        <dbReference type="Proteomes" id="UP001145114"/>
    </source>
</evidence>
<sequence>MMTSLALEIETSFRITRQYMSRGREFVVRFALRTLLCACLLGISLAIPYFGDVLSLVGAFSTTVIFAIIPITCYIKLKGWRTIRWYTWVMSVGSIFVGLIGCILGSVSSIQALVRDINNDHRRHQHSN</sequence>
<accession>A0ACC1HI89</accession>
<keyword evidence="2" id="KW-1185">Reference proteome</keyword>
<comment type="caution">
    <text evidence="1">The sequence shown here is derived from an EMBL/GenBank/DDBJ whole genome shotgun (WGS) entry which is preliminary data.</text>
</comment>
<dbReference type="EMBL" id="JAMZIH010005289">
    <property type="protein sequence ID" value="KAJ1675468.1"/>
    <property type="molecule type" value="Genomic_DNA"/>
</dbReference>
<name>A0ACC1HI89_9FUNG</name>
<protein>
    <submittedName>
        <fullName evidence="1">Uncharacterized protein</fullName>
    </submittedName>
</protein>
<proteinExistence type="predicted"/>
<reference evidence="1" key="1">
    <citation type="submission" date="2022-06" db="EMBL/GenBank/DDBJ databases">
        <title>Phylogenomic reconstructions and comparative analyses of Kickxellomycotina fungi.</title>
        <authorList>
            <person name="Reynolds N.K."/>
            <person name="Stajich J.E."/>
            <person name="Barry K."/>
            <person name="Grigoriev I.V."/>
            <person name="Crous P."/>
            <person name="Smith M.E."/>
        </authorList>
    </citation>
    <scope>NUCLEOTIDE SEQUENCE</scope>
    <source>
        <strain evidence="1">RSA 2271</strain>
    </source>
</reference>